<dbReference type="AlphaFoldDB" id="A0A8I6WSC3"/>
<dbReference type="SUPFAM" id="SSF49599">
    <property type="entry name" value="TRAF domain-like"/>
    <property type="match status" value="1"/>
</dbReference>
<dbReference type="PANTHER" id="PTHR26379:SF187">
    <property type="entry name" value="OS07G0655300 PROTEIN"/>
    <property type="match status" value="1"/>
</dbReference>
<reference evidence="3" key="1">
    <citation type="journal article" date="2012" name="Nature">
        <title>A physical, genetic and functional sequence assembly of the barley genome.</title>
        <authorList>
            <consortium name="The International Barley Genome Sequencing Consortium"/>
            <person name="Mayer K.F."/>
            <person name="Waugh R."/>
            <person name="Brown J.W."/>
            <person name="Schulman A."/>
            <person name="Langridge P."/>
            <person name="Platzer M."/>
            <person name="Fincher G.B."/>
            <person name="Muehlbauer G.J."/>
            <person name="Sato K."/>
            <person name="Close T.J."/>
            <person name="Wise R.P."/>
            <person name="Stein N."/>
        </authorList>
    </citation>
    <scope>NUCLEOTIDE SEQUENCE [LARGE SCALE GENOMIC DNA]</scope>
    <source>
        <strain evidence="3">cv. Morex</strain>
    </source>
</reference>
<dbReference type="InterPro" id="IPR008974">
    <property type="entry name" value="TRAF-like"/>
</dbReference>
<organism evidence="2 3">
    <name type="scientific">Hordeum vulgare subsp. vulgare</name>
    <name type="common">Domesticated barley</name>
    <dbReference type="NCBI Taxonomy" id="112509"/>
    <lineage>
        <taxon>Eukaryota</taxon>
        <taxon>Viridiplantae</taxon>
        <taxon>Streptophyta</taxon>
        <taxon>Embryophyta</taxon>
        <taxon>Tracheophyta</taxon>
        <taxon>Spermatophyta</taxon>
        <taxon>Magnoliopsida</taxon>
        <taxon>Liliopsida</taxon>
        <taxon>Poales</taxon>
        <taxon>Poaceae</taxon>
        <taxon>BOP clade</taxon>
        <taxon>Pooideae</taxon>
        <taxon>Triticodae</taxon>
        <taxon>Triticeae</taxon>
        <taxon>Hordeinae</taxon>
        <taxon>Hordeum</taxon>
    </lineage>
</organism>
<dbReference type="OMA" id="FQDHIAV"/>
<sequence>MAASALISPAIHAVRSASAIVCKEVIDSHVLRIDGYSRLKHMMHGKYIRSGDFHAGGHAWRLLYYPNGSQLQFQDHIAVYLQLASRDPNDEQVLARPRFSLLDQLGNPALPHDCGMHRFSY</sequence>
<dbReference type="Proteomes" id="UP000011116">
    <property type="component" value="Chromosome 3H"/>
</dbReference>
<keyword evidence="3" id="KW-1185">Reference proteome</keyword>
<evidence type="ECO:0000313" key="3">
    <source>
        <dbReference type="Proteomes" id="UP000011116"/>
    </source>
</evidence>
<evidence type="ECO:0000259" key="1">
    <source>
        <dbReference type="PROSITE" id="PS50144"/>
    </source>
</evidence>
<reference evidence="2" key="3">
    <citation type="submission" date="2022-01" db="UniProtKB">
        <authorList>
            <consortium name="EnsemblPlants"/>
        </authorList>
    </citation>
    <scope>IDENTIFICATION</scope>
    <source>
        <strain evidence="2">subsp. vulgare</strain>
    </source>
</reference>
<dbReference type="PANTHER" id="PTHR26379">
    <property type="entry name" value="BTB/POZ AND MATH DOMAIN-CONTAINING PROTEIN 1"/>
    <property type="match status" value="1"/>
</dbReference>
<dbReference type="GO" id="GO:0016567">
    <property type="term" value="P:protein ubiquitination"/>
    <property type="evidence" value="ECO:0007669"/>
    <property type="project" value="InterPro"/>
</dbReference>
<dbReference type="InterPro" id="IPR002083">
    <property type="entry name" value="MATH/TRAF_dom"/>
</dbReference>
<dbReference type="Pfam" id="PF22486">
    <property type="entry name" value="MATH_2"/>
    <property type="match status" value="1"/>
</dbReference>
<reference evidence="2" key="2">
    <citation type="submission" date="2020-10" db="EMBL/GenBank/DDBJ databases">
        <authorList>
            <person name="Scholz U."/>
            <person name="Mascher M."/>
            <person name="Fiebig A."/>
        </authorList>
    </citation>
    <scope>NUCLEOTIDE SEQUENCE [LARGE SCALE GENOMIC DNA]</scope>
    <source>
        <strain evidence="2">cv. Morex</strain>
    </source>
</reference>
<dbReference type="Gene3D" id="2.60.210.10">
    <property type="entry name" value="Apoptosis, Tumor Necrosis Factor Receptor Associated Protein 2, Chain A"/>
    <property type="match status" value="1"/>
</dbReference>
<dbReference type="PROSITE" id="PS50144">
    <property type="entry name" value="MATH"/>
    <property type="match status" value="1"/>
</dbReference>
<dbReference type="CDD" id="cd00121">
    <property type="entry name" value="MATH"/>
    <property type="match status" value="1"/>
</dbReference>
<dbReference type="Gramene" id="HORVU.MOREX.r2.3HG0228980.1">
    <property type="protein sequence ID" value="HORVU.MOREX.r2.3HG0228980.1.CDS.1"/>
    <property type="gene ID" value="HORVU.MOREX.r2.3HG0228980"/>
</dbReference>
<dbReference type="InterPro" id="IPR045005">
    <property type="entry name" value="BPM1-6"/>
</dbReference>
<dbReference type="EnsemblPlants" id="HORVU.MOREX.r3.3HG0276420.1">
    <property type="protein sequence ID" value="HORVU.MOREX.r3.3HG0276420.1.CDS1"/>
    <property type="gene ID" value="HORVU.MOREX.r3.3HG0276420"/>
</dbReference>
<protein>
    <recommendedName>
        <fullName evidence="1">MATH domain-containing protein</fullName>
    </recommendedName>
</protein>
<accession>A0A8I6WSC3</accession>
<proteinExistence type="predicted"/>
<name>A0A8I6WSC3_HORVV</name>
<dbReference type="Gramene" id="HORVU.MOREX.r3.3HG0276420.1">
    <property type="protein sequence ID" value="HORVU.MOREX.r3.3HG0276420.1.CDS1"/>
    <property type="gene ID" value="HORVU.MOREX.r3.3HG0276420"/>
</dbReference>
<evidence type="ECO:0000313" key="2">
    <source>
        <dbReference type="EnsemblPlants" id="HORVU.MOREX.r3.3HG0276420.1.CDS1"/>
    </source>
</evidence>
<feature type="domain" description="MATH" evidence="1">
    <location>
        <begin position="26"/>
        <end position="121"/>
    </location>
</feature>